<evidence type="ECO:0000256" key="1">
    <source>
        <dbReference type="SAM" id="MobiDB-lite"/>
    </source>
</evidence>
<dbReference type="AlphaFoldDB" id="A0A0R1VLJ9"/>
<dbReference type="RefSeq" id="WP_025014937.1">
    <property type="nucleotide sequence ID" value="NZ_AZFU01000004.1"/>
</dbReference>
<reference evidence="2 3" key="1">
    <citation type="journal article" date="2015" name="Genome Announc.">
        <title>Expanding the biotechnology potential of lactobacilli through comparative genomics of 213 strains and associated genera.</title>
        <authorList>
            <person name="Sun Z."/>
            <person name="Harris H.M."/>
            <person name="McCann A."/>
            <person name="Guo C."/>
            <person name="Argimon S."/>
            <person name="Zhang W."/>
            <person name="Yang X."/>
            <person name="Jeffery I.B."/>
            <person name="Cooney J.C."/>
            <person name="Kagawa T.F."/>
            <person name="Liu W."/>
            <person name="Song Y."/>
            <person name="Salvetti E."/>
            <person name="Wrobel A."/>
            <person name="Rasinkangas P."/>
            <person name="Parkhill J."/>
            <person name="Rea M.C."/>
            <person name="O'Sullivan O."/>
            <person name="Ritari J."/>
            <person name="Douillard F.P."/>
            <person name="Paul Ross R."/>
            <person name="Yang R."/>
            <person name="Briner A.E."/>
            <person name="Felis G.E."/>
            <person name="de Vos W.M."/>
            <person name="Barrangou R."/>
            <person name="Klaenhammer T.R."/>
            <person name="Caufield P.W."/>
            <person name="Cui Y."/>
            <person name="Zhang H."/>
            <person name="O'Toole P.W."/>
        </authorList>
    </citation>
    <scope>NUCLEOTIDE SEQUENCE [LARGE SCALE GENOMIC DNA]</scope>
    <source>
        <strain evidence="2 3">DSM 16761</strain>
    </source>
</reference>
<organism evidence="2 3">
    <name type="scientific">Lactobacillus kitasatonis DSM 16761 = JCM 1039</name>
    <dbReference type="NCBI Taxonomy" id="1423767"/>
    <lineage>
        <taxon>Bacteria</taxon>
        <taxon>Bacillati</taxon>
        <taxon>Bacillota</taxon>
        <taxon>Bacilli</taxon>
        <taxon>Lactobacillales</taxon>
        <taxon>Lactobacillaceae</taxon>
        <taxon>Lactobacillus</taxon>
    </lineage>
</organism>
<protein>
    <submittedName>
        <fullName evidence="2">Uncharacterized protein</fullName>
    </submittedName>
</protein>
<feature type="region of interest" description="Disordered" evidence="1">
    <location>
        <begin position="24"/>
        <end position="43"/>
    </location>
</feature>
<evidence type="ECO:0000313" key="2">
    <source>
        <dbReference type="EMBL" id="KRM06720.1"/>
    </source>
</evidence>
<sequence>MVRLLNNAQIRAIRAGVTDKDLKRSFERSSYGRRSTKTPKPKQNANIQRIYAKGRSLFANGKLTGPRRITGMRINGKPAVAVPRRDGKFNVVGAYAQSSRGKSMGLAIFSESGSIRRLPNMRGKAYSIIGNSRAAFRKGSTGSRGG</sequence>
<dbReference type="PATRIC" id="fig|1423767.3.peg.1695"/>
<proteinExistence type="predicted"/>
<comment type="caution">
    <text evidence="2">The sequence shown here is derived from an EMBL/GenBank/DDBJ whole genome shotgun (WGS) entry which is preliminary data.</text>
</comment>
<evidence type="ECO:0000313" key="3">
    <source>
        <dbReference type="Proteomes" id="UP000051307"/>
    </source>
</evidence>
<name>A0A0R1VLJ9_9LACO</name>
<dbReference type="Proteomes" id="UP000051307">
    <property type="component" value="Unassembled WGS sequence"/>
</dbReference>
<accession>A0A0R1VLJ9</accession>
<dbReference type="EMBL" id="AZFU01000004">
    <property type="protein sequence ID" value="KRM06720.1"/>
    <property type="molecule type" value="Genomic_DNA"/>
</dbReference>
<gene>
    <name evidence="2" type="ORF">FC59_GL001636</name>
</gene>